<feature type="transmembrane region" description="Helical" evidence="2">
    <location>
        <begin position="761"/>
        <end position="777"/>
    </location>
</feature>
<feature type="transmembrane region" description="Helical" evidence="2">
    <location>
        <begin position="784"/>
        <end position="803"/>
    </location>
</feature>
<evidence type="ECO:0000313" key="5">
    <source>
        <dbReference type="EMBL" id="KAJ7745343.1"/>
    </source>
</evidence>
<proteinExistence type="predicted"/>
<feature type="domain" description="DUF2421" evidence="3">
    <location>
        <begin position="843"/>
        <end position="1117"/>
    </location>
</feature>
<keyword evidence="2" id="KW-0472">Membrane</keyword>
<dbReference type="InterPro" id="IPR018820">
    <property type="entry name" value="BRE4-related_DUF2421"/>
</dbReference>
<evidence type="ECO:0000259" key="3">
    <source>
        <dbReference type="Pfam" id="PF10334"/>
    </source>
</evidence>
<protein>
    <recommendedName>
        <fullName evidence="7">ER transporter 6TM N-terminal domain-containing protein</fullName>
    </recommendedName>
</protein>
<feature type="transmembrane region" description="Helical" evidence="2">
    <location>
        <begin position="77"/>
        <end position="93"/>
    </location>
</feature>
<keyword evidence="2" id="KW-1133">Transmembrane helix</keyword>
<feature type="transmembrane region" description="Helical" evidence="2">
    <location>
        <begin position="823"/>
        <end position="843"/>
    </location>
</feature>
<evidence type="ECO:0000313" key="6">
    <source>
        <dbReference type="Proteomes" id="UP001215598"/>
    </source>
</evidence>
<evidence type="ECO:0000259" key="4">
    <source>
        <dbReference type="Pfam" id="PF10337"/>
    </source>
</evidence>
<name>A0AAD7INH3_9AGAR</name>
<feature type="compositionally biased region" description="Basic and acidic residues" evidence="1">
    <location>
        <begin position="42"/>
        <end position="51"/>
    </location>
</feature>
<keyword evidence="6" id="KW-1185">Reference proteome</keyword>
<feature type="compositionally biased region" description="Basic and acidic residues" evidence="1">
    <location>
        <begin position="13"/>
        <end position="28"/>
    </location>
</feature>
<dbReference type="Pfam" id="PF10334">
    <property type="entry name" value="BRE4"/>
    <property type="match status" value="1"/>
</dbReference>
<gene>
    <name evidence="5" type="ORF">B0H16DRAFT_977704</name>
</gene>
<dbReference type="PANTHER" id="PTHR37994">
    <property type="entry name" value="ARAE_2_N DOMAIN-CONTAINING PROTEIN-RELATED"/>
    <property type="match status" value="1"/>
</dbReference>
<feature type="transmembrane region" description="Helical" evidence="2">
    <location>
        <begin position="168"/>
        <end position="188"/>
    </location>
</feature>
<feature type="transmembrane region" description="Helical" evidence="2">
    <location>
        <begin position="678"/>
        <end position="695"/>
    </location>
</feature>
<dbReference type="AlphaFoldDB" id="A0AAD7INH3"/>
<dbReference type="EMBL" id="JARKIB010000083">
    <property type="protein sequence ID" value="KAJ7745343.1"/>
    <property type="molecule type" value="Genomic_DNA"/>
</dbReference>
<accession>A0AAD7INH3</accession>
<sequence>MSAASASSTPDSETQRARTADVDVEKGQVDNANEGEGSGEDADVKPPKAEEEPAVAPGTGFFDWVGPALRSPRTLKTWIRCLLVVAATLVLLVDTDSLNNMGQTAFFPGILVMMLPPSLAISVFFIAAVMVLFGMLVGWAWGAAAMAAAQSARSQALLAAREAAAKSALVAGVSPTVQLQVAAFHGLFLDPRSSAVYGAFFFLGTFALGALRAKVPRLTVVGIFGSIVLDVVCTIGPLLPTPQYLLARMFLLPTSYYVAIALAAIVLIWPETGNHLWLTTLDNAFFEPALSILTLQSAALAERPSDHAAWARVGAKVTAARVQLGAGLAALAGQIGLVDLEVSRGHLGPRDLKRLAPEVRALGFMVSALLSFQTTVTMRQAEDARAAAALSTPGSSDPALNSRFAHRRRLVNARESLHGHTLDALVPILATTSLPLRTASLSALEALRTWFRDANSGRWTTLIKGRNQEEVDKRSKALVEKKEELVRALSEWREEGRRGLVGPYERFFDKETGKLLVGGQGSRPGGFNASKDPDMFAVRSLFICFVFCDALDAFAARLQRIMGIVAELDLERQQPRFWFPLGLGSIGHKLLSKQDVGVVTQPLAMGTATDPTQFEDASTTEGAGEEEEDSVEDVDVEKEAPAPARRNPDALPPTSGLGRFFVTLGGALRFFRTPEGIFALRHAVVSLALWIPAVVPRTAWFYYSNKGLWALIMAQTGLATFAGEQLFGLVIRLAGTLLGLLNALVVWYIAAPGKGGKGNPYAITVVTTVFVAPWMLGRLAAPPAMMMFWTMVGVSTMLVVGYSDLDTHLQVVSNTGVGVAVGWKRALLVIIGFTAGAIVMMFPRPTSARTLVRRTLAATLKELGSIFGQEVEAFLAEEARARSGHYEKETIDWVDQATAAEQPKLTPKEQRIRKVAARVLVVFERLRGQTPSLKMGRWEPQVQGRWPHEQYELLHAKESKLITALGLLAGAFSKLDPKWCSLLVHRTPFLNPNLLSDVFATVDILSNALANGHPLPASLPCLRERLMYHEALIRSMDSQRPAEPATKVDIPDETDAESVISEFVAGKVEGASIGFEELSLSVLMDEQLPTHSTAVIALGSILTLIDEIGAIVRELCGQTTFRGFDTLHREFLGREEAALGMLPPQAR</sequence>
<feature type="compositionally biased region" description="Polar residues" evidence="1">
    <location>
        <begin position="1"/>
        <end position="12"/>
    </location>
</feature>
<dbReference type="InterPro" id="IPR018823">
    <property type="entry name" value="ArAE_2_N"/>
</dbReference>
<evidence type="ECO:0000256" key="1">
    <source>
        <dbReference type="SAM" id="MobiDB-lite"/>
    </source>
</evidence>
<dbReference type="Proteomes" id="UP001215598">
    <property type="component" value="Unassembled WGS sequence"/>
</dbReference>
<feature type="transmembrane region" description="Helical" evidence="2">
    <location>
        <begin position="119"/>
        <end position="147"/>
    </location>
</feature>
<dbReference type="Pfam" id="PF10337">
    <property type="entry name" value="ArAE_2_N"/>
    <property type="match status" value="1"/>
</dbReference>
<organism evidence="5 6">
    <name type="scientific">Mycena metata</name>
    <dbReference type="NCBI Taxonomy" id="1033252"/>
    <lineage>
        <taxon>Eukaryota</taxon>
        <taxon>Fungi</taxon>
        <taxon>Dikarya</taxon>
        <taxon>Basidiomycota</taxon>
        <taxon>Agaricomycotina</taxon>
        <taxon>Agaricomycetes</taxon>
        <taxon>Agaricomycetidae</taxon>
        <taxon>Agaricales</taxon>
        <taxon>Marasmiineae</taxon>
        <taxon>Mycenaceae</taxon>
        <taxon>Mycena</taxon>
    </lineage>
</organism>
<keyword evidence="2" id="KW-0812">Transmembrane</keyword>
<dbReference type="PANTHER" id="PTHR37994:SF3">
    <property type="entry name" value="ER TRANSPORTER 6TM N-TERMINAL DOMAIN-CONTAINING PROTEIN"/>
    <property type="match status" value="1"/>
</dbReference>
<reference evidence="5" key="1">
    <citation type="submission" date="2023-03" db="EMBL/GenBank/DDBJ databases">
        <title>Massive genome expansion in bonnet fungi (Mycena s.s.) driven by repeated elements and novel gene families across ecological guilds.</title>
        <authorList>
            <consortium name="Lawrence Berkeley National Laboratory"/>
            <person name="Harder C.B."/>
            <person name="Miyauchi S."/>
            <person name="Viragh M."/>
            <person name="Kuo A."/>
            <person name="Thoen E."/>
            <person name="Andreopoulos B."/>
            <person name="Lu D."/>
            <person name="Skrede I."/>
            <person name="Drula E."/>
            <person name="Henrissat B."/>
            <person name="Morin E."/>
            <person name="Kohler A."/>
            <person name="Barry K."/>
            <person name="LaButti K."/>
            <person name="Morin E."/>
            <person name="Salamov A."/>
            <person name="Lipzen A."/>
            <person name="Mereny Z."/>
            <person name="Hegedus B."/>
            <person name="Baldrian P."/>
            <person name="Stursova M."/>
            <person name="Weitz H."/>
            <person name="Taylor A."/>
            <person name="Grigoriev I.V."/>
            <person name="Nagy L.G."/>
            <person name="Martin F."/>
            <person name="Kauserud H."/>
        </authorList>
    </citation>
    <scope>NUCLEOTIDE SEQUENCE</scope>
    <source>
        <strain evidence="5">CBHHK182m</strain>
    </source>
</reference>
<feature type="region of interest" description="Disordered" evidence="1">
    <location>
        <begin position="1"/>
        <end position="56"/>
    </location>
</feature>
<feature type="transmembrane region" description="Helical" evidence="2">
    <location>
        <begin position="730"/>
        <end position="749"/>
    </location>
</feature>
<feature type="region of interest" description="Disordered" evidence="1">
    <location>
        <begin position="608"/>
        <end position="651"/>
    </location>
</feature>
<feature type="compositionally biased region" description="Acidic residues" evidence="1">
    <location>
        <begin position="623"/>
        <end position="636"/>
    </location>
</feature>
<feature type="transmembrane region" description="Helical" evidence="2">
    <location>
        <begin position="245"/>
        <end position="269"/>
    </location>
</feature>
<feature type="transmembrane region" description="Helical" evidence="2">
    <location>
        <begin position="218"/>
        <end position="239"/>
    </location>
</feature>
<evidence type="ECO:0008006" key="7">
    <source>
        <dbReference type="Google" id="ProtNLM"/>
    </source>
</evidence>
<evidence type="ECO:0000256" key="2">
    <source>
        <dbReference type="SAM" id="Phobius"/>
    </source>
</evidence>
<feature type="transmembrane region" description="Helical" evidence="2">
    <location>
        <begin position="194"/>
        <end position="211"/>
    </location>
</feature>
<feature type="domain" description="Putative ER transporter 6TM N-terminal" evidence="4">
    <location>
        <begin position="73"/>
        <end position="497"/>
    </location>
</feature>
<comment type="caution">
    <text evidence="5">The sequence shown here is derived from an EMBL/GenBank/DDBJ whole genome shotgun (WGS) entry which is preliminary data.</text>
</comment>